<dbReference type="GO" id="GO:0006099">
    <property type="term" value="P:tricarboxylic acid cycle"/>
    <property type="evidence" value="ECO:0007669"/>
    <property type="project" value="TreeGrafter"/>
</dbReference>
<dbReference type="Proteomes" id="UP000002881">
    <property type="component" value="Chromosome"/>
</dbReference>
<sequence length="510" mass="55452">MKKIEVVRGEYYDSVTLMLVAKEIKRINGVVDAVLNMATEANIDIMKAAGFEIKAGFLSPDDLLIGIDYRKDEIDRIFETARSYLASPPWKKKEDDTEYTPGTLEGALAVLRDANLALISLPGRFAAAEAMKALKNGLNVMLYSDNVATEDEIKLKHYADRNDLIVMGPDCGTAVINGKGLGFSNVCPEGPVGIVAASGTGLQEVMVQLSRRGIGVKHGIGTGGRDVKECVGGISFLKGIRELSDDPEISLIIAVGKPPDPEVKERILNSLKKTGKDCVICFMGDDCGKDEDRVHYSAELEECAVVAEAILNGKEVSAARDKLRAEYASLSGWRPIEEVQGKYVRGLFTGGTLCYEAQYIAQSYINPIYSNAPLRKEFKLENSLKPIGHSFIDYGEDEFTQGRLHPMIDPSFRAEQLKEQSEDNSVAVVLFDVVLGYGSAENPSQEVAEAIGAVKREIKPVYVAYVCGTAGDPQDLAKQISLLEDAGVIVCESNARAALLASSLISRRER</sequence>
<evidence type="ECO:0000259" key="2">
    <source>
        <dbReference type="Pfam" id="PF02629"/>
    </source>
</evidence>
<protein>
    <submittedName>
        <fullName evidence="3">Succinyl-CoA synthetase, alpha subunit</fullName>
    </submittedName>
</protein>
<dbReference type="PANTHER" id="PTHR11117:SF24">
    <property type="entry name" value="PROTEIN FDRA"/>
    <property type="match status" value="1"/>
</dbReference>
<dbReference type="GO" id="GO:0005829">
    <property type="term" value="C:cytosol"/>
    <property type="evidence" value="ECO:0007669"/>
    <property type="project" value="TreeGrafter"/>
</dbReference>
<dbReference type="AlphaFoldDB" id="I2F508"/>
<dbReference type="GO" id="GO:0004776">
    <property type="term" value="F:succinate-CoA ligase (GDP-forming) activity"/>
    <property type="evidence" value="ECO:0007669"/>
    <property type="project" value="TreeGrafter"/>
</dbReference>
<dbReference type="InterPro" id="IPR005811">
    <property type="entry name" value="SUCC_ACL_C"/>
</dbReference>
<dbReference type="Gene3D" id="3.40.50.720">
    <property type="entry name" value="NAD(P)-binding Rossmann-like Domain"/>
    <property type="match status" value="1"/>
</dbReference>
<dbReference type="PANTHER" id="PTHR11117">
    <property type="entry name" value="SUCCINYL-COA LIGASE SUBUNIT ALPHA"/>
    <property type="match status" value="1"/>
</dbReference>
<organism evidence="3 4">
    <name type="scientific">Mesotoga prima MesG1.Ag.4.2</name>
    <dbReference type="NCBI Taxonomy" id="660470"/>
    <lineage>
        <taxon>Bacteria</taxon>
        <taxon>Thermotogati</taxon>
        <taxon>Thermotogota</taxon>
        <taxon>Thermotogae</taxon>
        <taxon>Kosmotogales</taxon>
        <taxon>Kosmotogaceae</taxon>
        <taxon>Mesotoga</taxon>
    </lineage>
</organism>
<dbReference type="Gene3D" id="3.40.50.261">
    <property type="entry name" value="Succinyl-CoA synthetase domains"/>
    <property type="match status" value="2"/>
</dbReference>
<dbReference type="Pfam" id="PF02629">
    <property type="entry name" value="CoA_binding"/>
    <property type="match status" value="1"/>
</dbReference>
<feature type="domain" description="CoA-binding" evidence="2">
    <location>
        <begin position="191"/>
        <end position="282"/>
    </location>
</feature>
<keyword evidence="4" id="KW-1185">Reference proteome</keyword>
<dbReference type="HOGENOM" id="CLU_026233_1_0_0"/>
<dbReference type="KEGG" id="mpg:Theba_1323"/>
<evidence type="ECO:0000259" key="1">
    <source>
        <dbReference type="Pfam" id="PF00549"/>
    </source>
</evidence>
<dbReference type="EMBL" id="CP003532">
    <property type="protein sequence ID" value="AFK07011.1"/>
    <property type="molecule type" value="Genomic_DNA"/>
</dbReference>
<reference evidence="3 4" key="1">
    <citation type="journal article" date="2012" name="Genome Biol. Evol.">
        <title>Genome Sequence of the Mesophilic Thermotogales Bacterium Mesotoga prima MesG1.Ag.4.2 Reveals the Largest Thermotogales Genome To Date.</title>
        <authorList>
            <person name="Zhaxybayeva O."/>
            <person name="Swithers K.S."/>
            <person name="Foght J."/>
            <person name="Green A.G."/>
            <person name="Bruce D."/>
            <person name="Detter C."/>
            <person name="Han S."/>
            <person name="Teshima H."/>
            <person name="Han J."/>
            <person name="Woyke T."/>
            <person name="Pitluck S."/>
            <person name="Nolan M."/>
            <person name="Ivanova N."/>
            <person name="Pati A."/>
            <person name="Land M.L."/>
            <person name="Dlutek M."/>
            <person name="Doolittle W.F."/>
            <person name="Noll K.M."/>
            <person name="Nesbo C.L."/>
        </authorList>
    </citation>
    <scope>NUCLEOTIDE SEQUENCE [LARGE SCALE GENOMIC DNA]</scope>
    <source>
        <strain evidence="4">mesG1.Ag.4.2</strain>
    </source>
</reference>
<dbReference type="SUPFAM" id="SSF52210">
    <property type="entry name" value="Succinyl-CoA synthetase domains"/>
    <property type="match status" value="2"/>
</dbReference>
<evidence type="ECO:0000313" key="3">
    <source>
        <dbReference type="EMBL" id="AFK07011.1"/>
    </source>
</evidence>
<dbReference type="STRING" id="660470.Theba_1323"/>
<feature type="domain" description="ATP-citrate synthase/succinyl-CoA ligase C-terminal" evidence="1">
    <location>
        <begin position="347"/>
        <end position="502"/>
    </location>
</feature>
<gene>
    <name evidence="3" type="ORF">Theba_1323</name>
</gene>
<proteinExistence type="predicted"/>
<dbReference type="GeneID" id="87107127"/>
<name>I2F508_9BACT</name>
<dbReference type="GO" id="GO:0009361">
    <property type="term" value="C:succinate-CoA ligase complex (ADP-forming)"/>
    <property type="evidence" value="ECO:0007669"/>
    <property type="project" value="TreeGrafter"/>
</dbReference>
<accession>I2F508</accession>
<dbReference type="InterPro" id="IPR016102">
    <property type="entry name" value="Succinyl-CoA_synth-like"/>
</dbReference>
<dbReference type="InterPro" id="IPR003781">
    <property type="entry name" value="CoA-bd"/>
</dbReference>
<dbReference type="eggNOG" id="COG0074">
    <property type="taxonomic scope" value="Bacteria"/>
</dbReference>
<dbReference type="Pfam" id="PF00549">
    <property type="entry name" value="Ligase_CoA"/>
    <property type="match status" value="1"/>
</dbReference>
<dbReference type="RefSeq" id="WP_014730979.1">
    <property type="nucleotide sequence ID" value="NC_017934.1"/>
</dbReference>
<dbReference type="GO" id="GO:0004775">
    <property type="term" value="F:succinate-CoA ligase (ADP-forming) activity"/>
    <property type="evidence" value="ECO:0007669"/>
    <property type="project" value="TreeGrafter"/>
</dbReference>
<evidence type="ECO:0000313" key="4">
    <source>
        <dbReference type="Proteomes" id="UP000002881"/>
    </source>
</evidence>